<keyword evidence="8" id="KW-0028">Amino-acid biosynthesis</keyword>
<gene>
    <name evidence="8" type="primary">carA</name>
    <name evidence="10" type="ORF">A2898_04925</name>
</gene>
<dbReference type="GO" id="GO:0006541">
    <property type="term" value="P:glutamine metabolic process"/>
    <property type="evidence" value="ECO:0007669"/>
    <property type="project" value="InterPro"/>
</dbReference>
<dbReference type="InterPro" id="IPR006274">
    <property type="entry name" value="CarbamoylP_synth_ssu"/>
</dbReference>
<feature type="binding site" evidence="8">
    <location>
        <position position="259"/>
    </location>
    <ligand>
        <name>L-glutamine</name>
        <dbReference type="ChEBI" id="CHEBI:58359"/>
    </ligand>
</feature>
<dbReference type="Proteomes" id="UP000179164">
    <property type="component" value="Unassembled WGS sequence"/>
</dbReference>
<dbReference type="GO" id="GO:0005524">
    <property type="term" value="F:ATP binding"/>
    <property type="evidence" value="ECO:0007669"/>
    <property type="project" value="UniProtKB-UniRule"/>
</dbReference>
<proteinExistence type="inferred from homology"/>
<feature type="domain" description="Carbamoyl-phosphate synthase small subunit N-terminal" evidence="9">
    <location>
        <begin position="10"/>
        <end position="149"/>
    </location>
</feature>
<keyword evidence="8" id="KW-0665">Pyrimidine biosynthesis</keyword>
<feature type="binding site" evidence="8">
    <location>
        <position position="230"/>
    </location>
    <ligand>
        <name>L-glutamine</name>
        <dbReference type="ChEBI" id="CHEBI:58359"/>
    </ligand>
</feature>
<dbReference type="UniPathway" id="UPA00070">
    <property type="reaction ID" value="UER00115"/>
</dbReference>
<dbReference type="NCBIfam" id="TIGR01368">
    <property type="entry name" value="CPSaseIIsmall"/>
    <property type="match status" value="1"/>
</dbReference>
<feature type="binding site" evidence="8">
    <location>
        <position position="300"/>
    </location>
    <ligand>
        <name>L-glutamine</name>
        <dbReference type="ChEBI" id="CHEBI:58359"/>
    </ligand>
</feature>
<protein>
    <recommendedName>
        <fullName evidence="8">Carbamoyl phosphate synthase small chain</fullName>
        <ecNumber evidence="8">6.3.5.5</ecNumber>
    </recommendedName>
    <alternativeName>
        <fullName evidence="8">Carbamoyl phosphate synthetase glutamine chain</fullName>
    </alternativeName>
</protein>
<dbReference type="PRINTS" id="PR00096">
    <property type="entry name" value="GATASE"/>
</dbReference>
<dbReference type="PANTHER" id="PTHR43418:SF7">
    <property type="entry name" value="CARBAMOYL-PHOSPHATE SYNTHASE SMALL CHAIN"/>
    <property type="match status" value="1"/>
</dbReference>
<evidence type="ECO:0000256" key="4">
    <source>
        <dbReference type="ARBA" id="ARBA00022741"/>
    </source>
</evidence>
<evidence type="ECO:0000256" key="1">
    <source>
        <dbReference type="ARBA" id="ARBA00005077"/>
    </source>
</evidence>
<dbReference type="Gene3D" id="3.40.50.880">
    <property type="match status" value="1"/>
</dbReference>
<organism evidence="10 11">
    <name type="scientific">Candidatus Kerfeldbacteria bacterium RIFCSPLOWO2_01_FULL_48_11</name>
    <dbReference type="NCBI Taxonomy" id="1798543"/>
    <lineage>
        <taxon>Bacteria</taxon>
        <taxon>Candidatus Kerfeldiibacteriota</taxon>
    </lineage>
</organism>
<comment type="pathway">
    <text evidence="1 8">Amino-acid biosynthesis; L-arginine biosynthesis; carbamoyl phosphate from bicarbonate: step 1/1.</text>
</comment>
<feature type="binding site" evidence="8">
    <location>
        <position position="54"/>
    </location>
    <ligand>
        <name>L-glutamine</name>
        <dbReference type="ChEBI" id="CHEBI:58359"/>
    </ligand>
</feature>
<dbReference type="CDD" id="cd01744">
    <property type="entry name" value="GATase1_CPSase"/>
    <property type="match status" value="1"/>
</dbReference>
<dbReference type="PANTHER" id="PTHR43418">
    <property type="entry name" value="MULTIFUNCTIONAL TRYPTOPHAN BIOSYNTHESIS PROTEIN-RELATED"/>
    <property type="match status" value="1"/>
</dbReference>
<feature type="binding site" evidence="8">
    <location>
        <position position="303"/>
    </location>
    <ligand>
        <name>L-glutamine</name>
        <dbReference type="ChEBI" id="CHEBI:58359"/>
    </ligand>
</feature>
<dbReference type="GO" id="GO:0004359">
    <property type="term" value="F:glutaminase activity"/>
    <property type="evidence" value="ECO:0007669"/>
    <property type="project" value="RHEA"/>
</dbReference>
<evidence type="ECO:0000313" key="11">
    <source>
        <dbReference type="Proteomes" id="UP000179164"/>
    </source>
</evidence>
<reference evidence="10 11" key="1">
    <citation type="journal article" date="2016" name="Nat. Commun.">
        <title>Thousands of microbial genomes shed light on interconnected biogeochemical processes in an aquifer system.</title>
        <authorList>
            <person name="Anantharaman K."/>
            <person name="Brown C.T."/>
            <person name="Hug L.A."/>
            <person name="Sharon I."/>
            <person name="Castelle C.J."/>
            <person name="Probst A.J."/>
            <person name="Thomas B.C."/>
            <person name="Singh A."/>
            <person name="Wilkins M.J."/>
            <person name="Karaoz U."/>
            <person name="Brodie E.L."/>
            <person name="Williams K.H."/>
            <person name="Hubbard S.S."/>
            <person name="Banfield J.F."/>
        </authorList>
    </citation>
    <scope>NUCLEOTIDE SEQUENCE [LARGE SCALE GENOMIC DNA]</scope>
</reference>
<dbReference type="EC" id="6.3.5.5" evidence="8"/>
<dbReference type="PRINTS" id="PR00097">
    <property type="entry name" value="ANTSNTHASEII"/>
</dbReference>
<dbReference type="InterPro" id="IPR035686">
    <property type="entry name" value="CPSase_GATase1"/>
</dbReference>
<dbReference type="PROSITE" id="PS51273">
    <property type="entry name" value="GATASE_TYPE_1"/>
    <property type="match status" value="1"/>
</dbReference>
<dbReference type="InterPro" id="IPR017926">
    <property type="entry name" value="GATASE"/>
</dbReference>
<comment type="catalytic activity">
    <reaction evidence="7 8">
        <text>hydrogencarbonate + L-glutamine + 2 ATP + H2O = carbamoyl phosphate + L-glutamate + 2 ADP + phosphate + 2 H(+)</text>
        <dbReference type="Rhea" id="RHEA:18633"/>
        <dbReference type="ChEBI" id="CHEBI:15377"/>
        <dbReference type="ChEBI" id="CHEBI:15378"/>
        <dbReference type="ChEBI" id="CHEBI:17544"/>
        <dbReference type="ChEBI" id="CHEBI:29985"/>
        <dbReference type="ChEBI" id="CHEBI:30616"/>
        <dbReference type="ChEBI" id="CHEBI:43474"/>
        <dbReference type="ChEBI" id="CHEBI:58228"/>
        <dbReference type="ChEBI" id="CHEBI:58359"/>
        <dbReference type="ChEBI" id="CHEBI:456216"/>
        <dbReference type="EC" id="6.3.5.5"/>
    </reaction>
</comment>
<comment type="catalytic activity">
    <reaction evidence="8">
        <text>L-glutamine + H2O = L-glutamate + NH4(+)</text>
        <dbReference type="Rhea" id="RHEA:15889"/>
        <dbReference type="ChEBI" id="CHEBI:15377"/>
        <dbReference type="ChEBI" id="CHEBI:28938"/>
        <dbReference type="ChEBI" id="CHEBI:29985"/>
        <dbReference type="ChEBI" id="CHEBI:58359"/>
    </reaction>
</comment>
<dbReference type="Pfam" id="PF00117">
    <property type="entry name" value="GATase"/>
    <property type="match status" value="1"/>
</dbReference>
<dbReference type="GO" id="GO:0006526">
    <property type="term" value="P:L-arginine biosynthetic process"/>
    <property type="evidence" value="ECO:0007669"/>
    <property type="project" value="UniProtKB-UniRule"/>
</dbReference>
<evidence type="ECO:0000256" key="5">
    <source>
        <dbReference type="ARBA" id="ARBA00022840"/>
    </source>
</evidence>
<keyword evidence="3 8" id="KW-0436">Ligase</keyword>
<evidence type="ECO:0000313" key="10">
    <source>
        <dbReference type="EMBL" id="OGY82896.1"/>
    </source>
</evidence>
<evidence type="ECO:0000256" key="8">
    <source>
        <dbReference type="HAMAP-Rule" id="MF_01209"/>
    </source>
</evidence>
<comment type="function">
    <text evidence="8">Small subunit of the glutamine-dependent carbamoyl phosphate synthetase (CPSase). CPSase catalyzes the formation of carbamoyl phosphate from the ammonia moiety of glutamine, carbonate, and phosphate donated by ATP, constituting the first step of 2 biosynthetic pathways, one leading to arginine and/or urea and the other to pyrimidine nucleotides. The small subunit (glutamine amidotransferase) binds and cleaves glutamine to supply the large subunit with the substrate ammonia.</text>
</comment>
<dbReference type="STRING" id="1798543.A2898_04925"/>
<keyword evidence="5 8" id="KW-0067">ATP-binding</keyword>
<dbReference type="FunFam" id="3.50.30.20:FF:000002">
    <property type="entry name" value="Carbamoyl-phosphate synthase 1, mitochondrial"/>
    <property type="match status" value="1"/>
</dbReference>
<dbReference type="HAMAP" id="MF_01209">
    <property type="entry name" value="CPSase_S_chain"/>
    <property type="match status" value="1"/>
</dbReference>
<feature type="region of interest" description="CPSase" evidence="8">
    <location>
        <begin position="1"/>
        <end position="182"/>
    </location>
</feature>
<dbReference type="SUPFAM" id="SSF52317">
    <property type="entry name" value="Class I glutamine amidotransferase-like"/>
    <property type="match status" value="1"/>
</dbReference>
<feature type="active site" evidence="8">
    <location>
        <position position="344"/>
    </location>
</feature>
<feature type="active site" evidence="8">
    <location>
        <position position="342"/>
    </location>
</feature>
<dbReference type="GO" id="GO:0044205">
    <property type="term" value="P:'de novo' UMP biosynthetic process"/>
    <property type="evidence" value="ECO:0007669"/>
    <property type="project" value="UniProtKB-UniRule"/>
</dbReference>
<dbReference type="InterPro" id="IPR029062">
    <property type="entry name" value="Class_I_gatase-like"/>
</dbReference>
<comment type="subunit">
    <text evidence="8">Composed of two chains; the small (or glutamine) chain promotes the hydrolysis of glutamine to ammonia, which is used by the large (or ammonia) chain to synthesize carbamoyl phosphate. Tetramer of heterodimers (alpha,beta)4.</text>
</comment>
<dbReference type="UniPathway" id="UPA00068">
    <property type="reaction ID" value="UER00171"/>
</dbReference>
<dbReference type="SMART" id="SM01097">
    <property type="entry name" value="CPSase_sm_chain"/>
    <property type="match status" value="1"/>
</dbReference>
<dbReference type="GO" id="GO:0004088">
    <property type="term" value="F:carbamoyl-phosphate synthase (glutamine-hydrolyzing) activity"/>
    <property type="evidence" value="ECO:0007669"/>
    <property type="project" value="UniProtKB-UniRule"/>
</dbReference>
<dbReference type="PRINTS" id="PR00099">
    <property type="entry name" value="CPSGATASE"/>
</dbReference>
<comment type="caution">
    <text evidence="10">The sequence shown here is derived from an EMBL/GenBank/DDBJ whole genome shotgun (WGS) entry which is preliminary data.</text>
</comment>
<evidence type="ECO:0000259" key="9">
    <source>
        <dbReference type="SMART" id="SM01097"/>
    </source>
</evidence>
<evidence type="ECO:0000256" key="2">
    <source>
        <dbReference type="ARBA" id="ARBA00007800"/>
    </source>
</evidence>
<dbReference type="NCBIfam" id="NF009475">
    <property type="entry name" value="PRK12838.1"/>
    <property type="match status" value="1"/>
</dbReference>
<dbReference type="SUPFAM" id="SSF52021">
    <property type="entry name" value="Carbamoyl phosphate synthetase, small subunit N-terminal domain"/>
    <property type="match status" value="1"/>
</dbReference>
<feature type="binding site" evidence="8">
    <location>
        <position position="232"/>
    </location>
    <ligand>
        <name>L-glutamine</name>
        <dbReference type="ChEBI" id="CHEBI:58359"/>
    </ligand>
</feature>
<dbReference type="InterPro" id="IPR036480">
    <property type="entry name" value="CarbP_synth_ssu_N_sf"/>
</dbReference>
<dbReference type="Pfam" id="PF00988">
    <property type="entry name" value="CPSase_sm_chain"/>
    <property type="match status" value="1"/>
</dbReference>
<comment type="pathway">
    <text evidence="8">Pyrimidine metabolism; UMP biosynthesis via de novo pathway; (S)-dihydroorotate from bicarbonate: step 1/3.</text>
</comment>
<evidence type="ECO:0000256" key="6">
    <source>
        <dbReference type="ARBA" id="ARBA00022962"/>
    </source>
</evidence>
<dbReference type="InterPro" id="IPR050472">
    <property type="entry name" value="Anth_synth/Amidotransfase"/>
</dbReference>
<feature type="binding site" evidence="8">
    <location>
        <position position="302"/>
    </location>
    <ligand>
        <name>L-glutamine</name>
        <dbReference type="ChEBI" id="CHEBI:58359"/>
    </ligand>
</feature>
<evidence type="ECO:0000256" key="3">
    <source>
        <dbReference type="ARBA" id="ARBA00022598"/>
    </source>
</evidence>
<keyword evidence="4 8" id="KW-0547">Nucleotide-binding</keyword>
<feature type="active site" description="Nucleophile" evidence="8">
    <location>
        <position position="258"/>
    </location>
</feature>
<dbReference type="InterPro" id="IPR002474">
    <property type="entry name" value="CarbamoylP_synth_ssu_N"/>
</dbReference>
<comment type="similarity">
    <text evidence="2 8">Belongs to the CarA family.</text>
</comment>
<name>A0A1G2B2C9_9BACT</name>
<sequence length="364" mass="40657">MAKSQSIARKTAELMLEDGAVFQGIAFGHVQPSAGEVVFSTGMVGYQESLTDPSYTGQILAMTYPLVGNYGVTKAESYAVYPKRMYESDTIHIRGLIVSSAIDHPSHYLSTQSLDRWLQKEKIPGVYGIDTRALTQHLRERGTMLGRIQVGSQSVDWYDPDKENLVAHASCTRPRRFGKGKHRIVVIDCGVKHGILRAFVDRSCRVMQVPWDFPADRIFHEADGVIISNGPGNPALVDRTVVELRRLISRRMPLWGICMGHQLLARALGAKTYKLPYGHRGHNQPVINELTGKSSITSQNHGFAVQEKSLPRNVSVWFRNLNDGTVEGFKHLSRPLWGVQFHPEASPGPLDTNGLFDQFLRSIR</sequence>
<dbReference type="EMBL" id="MHKE01000017">
    <property type="protein sequence ID" value="OGY82896.1"/>
    <property type="molecule type" value="Genomic_DNA"/>
</dbReference>
<dbReference type="GO" id="GO:0006207">
    <property type="term" value="P:'de novo' pyrimidine nucleobase biosynthetic process"/>
    <property type="evidence" value="ECO:0007669"/>
    <property type="project" value="InterPro"/>
</dbReference>
<keyword evidence="6 8" id="KW-0315">Glutamine amidotransferase</keyword>
<evidence type="ECO:0000256" key="7">
    <source>
        <dbReference type="ARBA" id="ARBA00048816"/>
    </source>
</evidence>
<accession>A0A1G2B2C9</accession>
<keyword evidence="8" id="KW-0055">Arginine biosynthesis</keyword>
<feature type="binding site" evidence="8">
    <location>
        <position position="262"/>
    </location>
    <ligand>
        <name>L-glutamine</name>
        <dbReference type="ChEBI" id="CHEBI:58359"/>
    </ligand>
</feature>
<dbReference type="Gene3D" id="3.50.30.20">
    <property type="entry name" value="Carbamoyl-phosphate synthase small subunit, N-terminal domain"/>
    <property type="match status" value="1"/>
</dbReference>
<dbReference type="AlphaFoldDB" id="A0A1G2B2C9"/>